<reference evidence="2" key="1">
    <citation type="journal article" date="2019" name="Sci. Rep.">
        <title>Draft genome of Tanacetum cinerariifolium, the natural source of mosquito coil.</title>
        <authorList>
            <person name="Yamashiro T."/>
            <person name="Shiraishi A."/>
            <person name="Satake H."/>
            <person name="Nakayama K."/>
        </authorList>
    </citation>
    <scope>NUCLEOTIDE SEQUENCE</scope>
</reference>
<evidence type="ECO:0000256" key="1">
    <source>
        <dbReference type="SAM" id="MobiDB-lite"/>
    </source>
</evidence>
<protein>
    <submittedName>
        <fullName evidence="2">Uncharacterized protein</fullName>
    </submittedName>
</protein>
<dbReference type="AlphaFoldDB" id="A0A699VLW7"/>
<name>A0A699VLW7_TANCI</name>
<dbReference type="EMBL" id="BKCJ011458713">
    <property type="protein sequence ID" value="GFD35420.1"/>
    <property type="molecule type" value="Genomic_DNA"/>
</dbReference>
<accession>A0A699VLW7</accession>
<feature type="non-terminal residue" evidence="2">
    <location>
        <position position="161"/>
    </location>
</feature>
<proteinExistence type="predicted"/>
<gene>
    <name evidence="2" type="ORF">Tci_907389</name>
</gene>
<feature type="region of interest" description="Disordered" evidence="1">
    <location>
        <begin position="76"/>
        <end position="100"/>
    </location>
</feature>
<feature type="region of interest" description="Disordered" evidence="1">
    <location>
        <begin position="1"/>
        <end position="45"/>
    </location>
</feature>
<sequence>MRPPLRSSSHRPHGGSMRPSHGSAGHRPHGPSMDPKRSTMNGARPYKSFFIQSPSYETRPFLKSSAVKTPYRAPWVPTINRYDPPVNRKFSTGRRNFPIANRKFPTTSRKFTTGSTKNHIADVGRKGKAIKPSACWTWNPSQKLSNKGPNNNSISVMFKKY</sequence>
<evidence type="ECO:0000313" key="2">
    <source>
        <dbReference type="EMBL" id="GFD35420.1"/>
    </source>
</evidence>
<organism evidence="2">
    <name type="scientific">Tanacetum cinerariifolium</name>
    <name type="common">Dalmatian daisy</name>
    <name type="synonym">Chrysanthemum cinerariifolium</name>
    <dbReference type="NCBI Taxonomy" id="118510"/>
    <lineage>
        <taxon>Eukaryota</taxon>
        <taxon>Viridiplantae</taxon>
        <taxon>Streptophyta</taxon>
        <taxon>Embryophyta</taxon>
        <taxon>Tracheophyta</taxon>
        <taxon>Spermatophyta</taxon>
        <taxon>Magnoliopsida</taxon>
        <taxon>eudicotyledons</taxon>
        <taxon>Gunneridae</taxon>
        <taxon>Pentapetalae</taxon>
        <taxon>asterids</taxon>
        <taxon>campanulids</taxon>
        <taxon>Asterales</taxon>
        <taxon>Asteraceae</taxon>
        <taxon>Asteroideae</taxon>
        <taxon>Anthemideae</taxon>
        <taxon>Anthemidinae</taxon>
        <taxon>Tanacetum</taxon>
    </lineage>
</organism>
<comment type="caution">
    <text evidence="2">The sequence shown here is derived from an EMBL/GenBank/DDBJ whole genome shotgun (WGS) entry which is preliminary data.</text>
</comment>